<dbReference type="OMA" id="FAAHKNP"/>
<organism evidence="7 8">
    <name type="scientific">Diacronema lutheri</name>
    <name type="common">Unicellular marine alga</name>
    <name type="synonym">Monochrysis lutheri</name>
    <dbReference type="NCBI Taxonomy" id="2081491"/>
    <lineage>
        <taxon>Eukaryota</taxon>
        <taxon>Haptista</taxon>
        <taxon>Haptophyta</taxon>
        <taxon>Pavlovophyceae</taxon>
        <taxon>Pavlovales</taxon>
        <taxon>Pavlovaceae</taxon>
        <taxon>Diacronema</taxon>
    </lineage>
</organism>
<evidence type="ECO:0000256" key="3">
    <source>
        <dbReference type="ARBA" id="ARBA00022723"/>
    </source>
</evidence>
<dbReference type="GO" id="GO:0016705">
    <property type="term" value="F:oxidoreductase activity, acting on paired donors, with incorporation or reduction of molecular oxygen"/>
    <property type="evidence" value="ECO:0007669"/>
    <property type="project" value="InterPro"/>
</dbReference>
<feature type="chain" id="PRO_5035201979" description="Cytochrome P450" evidence="6">
    <location>
        <begin position="27"/>
        <end position="508"/>
    </location>
</feature>
<dbReference type="CDD" id="cd00302">
    <property type="entry name" value="cytochrome_P450"/>
    <property type="match status" value="1"/>
</dbReference>
<gene>
    <name evidence="7" type="ORF">KFE25_008416</name>
</gene>
<dbReference type="AlphaFoldDB" id="A0A8J6C2N5"/>
<dbReference type="OrthoDB" id="1470350at2759"/>
<dbReference type="PANTHER" id="PTHR24304:SF2">
    <property type="entry name" value="24-HYDROXYCHOLESTEROL 7-ALPHA-HYDROXYLASE"/>
    <property type="match status" value="1"/>
</dbReference>
<dbReference type="GO" id="GO:0005506">
    <property type="term" value="F:iron ion binding"/>
    <property type="evidence" value="ECO:0007669"/>
    <property type="project" value="InterPro"/>
</dbReference>
<protein>
    <recommendedName>
        <fullName evidence="9">Cytochrome P450</fullName>
    </recommendedName>
</protein>
<evidence type="ECO:0000256" key="4">
    <source>
        <dbReference type="ARBA" id="ARBA00023004"/>
    </source>
</evidence>
<dbReference type="InterPro" id="IPR036396">
    <property type="entry name" value="Cyt_P450_sf"/>
</dbReference>
<evidence type="ECO:0000313" key="8">
    <source>
        <dbReference type="Proteomes" id="UP000751190"/>
    </source>
</evidence>
<evidence type="ECO:0000256" key="5">
    <source>
        <dbReference type="PIRSR" id="PIRSR602403-1"/>
    </source>
</evidence>
<dbReference type="Proteomes" id="UP000751190">
    <property type="component" value="Unassembled WGS sequence"/>
</dbReference>
<evidence type="ECO:0000313" key="7">
    <source>
        <dbReference type="EMBL" id="KAG8458619.1"/>
    </source>
</evidence>
<comment type="caution">
    <text evidence="7">The sequence shown here is derived from an EMBL/GenBank/DDBJ whole genome shotgun (WGS) entry which is preliminary data.</text>
</comment>
<keyword evidence="4 5" id="KW-0408">Iron</keyword>
<dbReference type="GO" id="GO:0020037">
    <property type="term" value="F:heme binding"/>
    <property type="evidence" value="ECO:0007669"/>
    <property type="project" value="InterPro"/>
</dbReference>
<dbReference type="InterPro" id="IPR017972">
    <property type="entry name" value="Cyt_P450_CS"/>
</dbReference>
<name>A0A8J6C2N5_DIALT</name>
<accession>A0A8J6C2N5</accession>
<feature type="binding site" description="axial binding residue" evidence="5">
    <location>
        <position position="448"/>
    </location>
    <ligand>
        <name>heme</name>
        <dbReference type="ChEBI" id="CHEBI:30413"/>
    </ligand>
    <ligandPart>
        <name>Fe</name>
        <dbReference type="ChEBI" id="CHEBI:18248"/>
    </ligandPart>
</feature>
<dbReference type="InterPro" id="IPR050529">
    <property type="entry name" value="CYP450_sterol_14alpha_dmase"/>
</dbReference>
<evidence type="ECO:0000256" key="1">
    <source>
        <dbReference type="ARBA" id="ARBA00010617"/>
    </source>
</evidence>
<keyword evidence="2 5" id="KW-0349">Heme</keyword>
<dbReference type="GO" id="GO:0004497">
    <property type="term" value="F:monooxygenase activity"/>
    <property type="evidence" value="ECO:0007669"/>
    <property type="project" value="InterPro"/>
</dbReference>
<keyword evidence="6" id="KW-0732">Signal</keyword>
<reference evidence="7" key="1">
    <citation type="submission" date="2021-05" db="EMBL/GenBank/DDBJ databases">
        <title>The genome of the haptophyte Pavlova lutheri (Diacronema luteri, Pavlovales) - a model for lipid biosynthesis in eukaryotic algae.</title>
        <authorList>
            <person name="Hulatt C.J."/>
            <person name="Posewitz M.C."/>
        </authorList>
    </citation>
    <scope>NUCLEOTIDE SEQUENCE</scope>
    <source>
        <strain evidence="7">NIVA-4/92</strain>
    </source>
</reference>
<comment type="similarity">
    <text evidence="1">Belongs to the cytochrome P450 family.</text>
</comment>
<evidence type="ECO:0000256" key="6">
    <source>
        <dbReference type="SAM" id="SignalP"/>
    </source>
</evidence>
<evidence type="ECO:0000256" key="2">
    <source>
        <dbReference type="ARBA" id="ARBA00022617"/>
    </source>
</evidence>
<dbReference type="InterPro" id="IPR002403">
    <property type="entry name" value="Cyt_P450_E_grp-IV"/>
</dbReference>
<evidence type="ECO:0008006" key="9">
    <source>
        <dbReference type="Google" id="ProtNLM"/>
    </source>
</evidence>
<proteinExistence type="inferred from homology"/>
<dbReference type="PANTHER" id="PTHR24304">
    <property type="entry name" value="CYTOCHROME P450 FAMILY 7"/>
    <property type="match status" value="1"/>
</dbReference>
<comment type="cofactor">
    <cofactor evidence="5">
        <name>heme</name>
        <dbReference type="ChEBI" id="CHEBI:30413"/>
    </cofactor>
</comment>
<sequence>MENQNLSVISAVWLLAVVWLVRRLLGGGSQIAAPSNGSSVPEAAGGLPVLGHALEYKADAPRFLLDQCARVGSVFRINLAGKRMVIVGAGREAIAATTNAAETVLSARDAVLAIGFREALGDLNVREGTDFHKRVLKAWLPPAQLGEEVARMHAAIVAALHLELDFALGAQREARVRDLLTLVRRVVLRAMIGRMLGVALLERAGAELIDEVMRFQDALEDAIAKASVLPRALALPLALWPVQRRRRRLCALVRTALDGACDTDGRGPWLRAFETDGTPLADRAELVVGLLFAAHKNPSIGGAQAFLHGVEHGGPELTAMRAEAARLCAEPTAAVLATCGALRRCALETCRVTAHPIGAVRTIVAPAGFALTDTRGRTHHARAGETIALSHVAANLDARTWGADARQYNPTRTEWAAASAMCDARSFASKGDVDEFKFTTFSQGLHKCPGEKLSLVVIQSVTAALLGGTDFELEPLLPLPPVSFERATLAQRAAPVPVRVARRARALR</sequence>
<keyword evidence="3 5" id="KW-0479">Metal-binding</keyword>
<dbReference type="PROSITE" id="PS00086">
    <property type="entry name" value="CYTOCHROME_P450"/>
    <property type="match status" value="1"/>
</dbReference>
<dbReference type="SUPFAM" id="SSF48264">
    <property type="entry name" value="Cytochrome P450"/>
    <property type="match status" value="1"/>
</dbReference>
<dbReference type="EMBL" id="JAGTXO010000049">
    <property type="protein sequence ID" value="KAG8458619.1"/>
    <property type="molecule type" value="Genomic_DNA"/>
</dbReference>
<dbReference type="Gene3D" id="1.10.630.10">
    <property type="entry name" value="Cytochrome P450"/>
    <property type="match status" value="1"/>
</dbReference>
<feature type="signal peptide" evidence="6">
    <location>
        <begin position="1"/>
        <end position="26"/>
    </location>
</feature>
<keyword evidence="8" id="KW-1185">Reference proteome</keyword>
<dbReference type="PRINTS" id="PR00465">
    <property type="entry name" value="EP450IV"/>
</dbReference>